<keyword evidence="5 12" id="KW-0812">Transmembrane</keyword>
<feature type="transmembrane region" description="Helical" evidence="12">
    <location>
        <begin position="131"/>
        <end position="148"/>
    </location>
</feature>
<dbReference type="EMBL" id="FNFL01000001">
    <property type="protein sequence ID" value="SDJ79938.1"/>
    <property type="molecule type" value="Genomic_DNA"/>
</dbReference>
<dbReference type="RefSeq" id="WP_093211453.1">
    <property type="nucleotide sequence ID" value="NZ_FNFL01000001.1"/>
</dbReference>
<proteinExistence type="predicted"/>
<feature type="domain" description="Peptidase M48" evidence="13">
    <location>
        <begin position="333"/>
        <end position="546"/>
    </location>
</feature>
<name>A0A1G8WNI8_9BACI</name>
<keyword evidence="4 15" id="KW-0645">Protease</keyword>
<evidence type="ECO:0000256" key="4">
    <source>
        <dbReference type="ARBA" id="ARBA00022670"/>
    </source>
</evidence>
<keyword evidence="11 12" id="KW-0472">Membrane</keyword>
<evidence type="ECO:0000256" key="1">
    <source>
        <dbReference type="ARBA" id="ARBA00001947"/>
    </source>
</evidence>
<dbReference type="InterPro" id="IPR056388">
    <property type="entry name" value="PH_YxkI"/>
</dbReference>
<reference evidence="15 16" key="1">
    <citation type="submission" date="2016-10" db="EMBL/GenBank/DDBJ databases">
        <authorList>
            <person name="de Groot N.N."/>
        </authorList>
    </citation>
    <scope>NUCLEOTIDE SEQUENCE [LARGE SCALE GENOMIC DNA]</scope>
    <source>
        <strain evidence="15 16">CGMCC 1.6502</strain>
    </source>
</reference>
<dbReference type="GO" id="GO:0004222">
    <property type="term" value="F:metalloendopeptidase activity"/>
    <property type="evidence" value="ECO:0007669"/>
    <property type="project" value="InterPro"/>
</dbReference>
<dbReference type="STRING" id="407036.SAMN05216243_0911"/>
<evidence type="ECO:0000259" key="13">
    <source>
        <dbReference type="Pfam" id="PF01435"/>
    </source>
</evidence>
<keyword evidence="8" id="KW-0862">Zinc</keyword>
<dbReference type="InterPro" id="IPR001915">
    <property type="entry name" value="Peptidase_M48"/>
</dbReference>
<evidence type="ECO:0000256" key="3">
    <source>
        <dbReference type="ARBA" id="ARBA00022475"/>
    </source>
</evidence>
<evidence type="ECO:0000256" key="11">
    <source>
        <dbReference type="ARBA" id="ARBA00023136"/>
    </source>
</evidence>
<evidence type="ECO:0000313" key="16">
    <source>
        <dbReference type="Proteomes" id="UP000198694"/>
    </source>
</evidence>
<dbReference type="GO" id="GO:0006508">
    <property type="term" value="P:proteolysis"/>
    <property type="evidence" value="ECO:0007669"/>
    <property type="project" value="UniProtKB-KW"/>
</dbReference>
<feature type="transmembrane region" description="Helical" evidence="12">
    <location>
        <begin position="105"/>
        <end position="125"/>
    </location>
</feature>
<dbReference type="Proteomes" id="UP000198694">
    <property type="component" value="Unassembled WGS sequence"/>
</dbReference>
<dbReference type="InterPro" id="IPR050083">
    <property type="entry name" value="HtpX_protease"/>
</dbReference>
<evidence type="ECO:0000259" key="14">
    <source>
        <dbReference type="Pfam" id="PF23492"/>
    </source>
</evidence>
<keyword evidence="10" id="KW-0482">Metalloprotease</keyword>
<dbReference type="PANTHER" id="PTHR43221">
    <property type="entry name" value="PROTEASE HTPX"/>
    <property type="match status" value="1"/>
</dbReference>
<evidence type="ECO:0000256" key="6">
    <source>
        <dbReference type="ARBA" id="ARBA00022723"/>
    </source>
</evidence>
<evidence type="ECO:0000313" key="15">
    <source>
        <dbReference type="EMBL" id="SDJ79938.1"/>
    </source>
</evidence>
<feature type="transmembrane region" description="Helical" evidence="12">
    <location>
        <begin position="32"/>
        <end position="51"/>
    </location>
</feature>
<evidence type="ECO:0000256" key="5">
    <source>
        <dbReference type="ARBA" id="ARBA00022692"/>
    </source>
</evidence>
<feature type="domain" description="YxkI PH" evidence="14">
    <location>
        <begin position="158"/>
        <end position="244"/>
    </location>
</feature>
<evidence type="ECO:0000256" key="9">
    <source>
        <dbReference type="ARBA" id="ARBA00022989"/>
    </source>
</evidence>
<evidence type="ECO:0000256" key="10">
    <source>
        <dbReference type="ARBA" id="ARBA00023049"/>
    </source>
</evidence>
<dbReference type="Gene3D" id="3.30.2010.10">
    <property type="entry name" value="Metalloproteases ('zincins'), catalytic domain"/>
    <property type="match status" value="1"/>
</dbReference>
<dbReference type="CDD" id="cd07329">
    <property type="entry name" value="M56_like"/>
    <property type="match status" value="1"/>
</dbReference>
<dbReference type="Pfam" id="PF23492">
    <property type="entry name" value="bPH_9"/>
    <property type="match status" value="1"/>
</dbReference>
<keyword evidence="7" id="KW-0378">Hydrolase</keyword>
<dbReference type="PANTHER" id="PTHR43221:SF1">
    <property type="entry name" value="PROTEASE HTPX"/>
    <property type="match status" value="1"/>
</dbReference>
<comment type="subcellular location">
    <subcellularLocation>
        <location evidence="2">Cell membrane</location>
        <topology evidence="2">Multi-pass membrane protein</topology>
    </subcellularLocation>
</comment>
<comment type="cofactor">
    <cofactor evidence="1">
        <name>Zn(2+)</name>
        <dbReference type="ChEBI" id="CHEBI:29105"/>
    </cofactor>
</comment>
<dbReference type="GO" id="GO:0005886">
    <property type="term" value="C:plasma membrane"/>
    <property type="evidence" value="ECO:0007669"/>
    <property type="project" value="UniProtKB-SubCell"/>
</dbReference>
<feature type="transmembrane region" description="Helical" evidence="12">
    <location>
        <begin position="6"/>
        <end position="25"/>
    </location>
</feature>
<dbReference type="Pfam" id="PF01435">
    <property type="entry name" value="Peptidase_M48"/>
    <property type="match status" value="1"/>
</dbReference>
<feature type="transmembrane region" description="Helical" evidence="12">
    <location>
        <begin position="274"/>
        <end position="294"/>
    </location>
</feature>
<keyword evidence="16" id="KW-1185">Reference proteome</keyword>
<organism evidence="15 16">
    <name type="scientific">Sediminibacillus albus</name>
    <dbReference type="NCBI Taxonomy" id="407036"/>
    <lineage>
        <taxon>Bacteria</taxon>
        <taxon>Bacillati</taxon>
        <taxon>Bacillota</taxon>
        <taxon>Bacilli</taxon>
        <taxon>Bacillales</taxon>
        <taxon>Bacillaceae</taxon>
        <taxon>Sediminibacillus</taxon>
    </lineage>
</organism>
<feature type="transmembrane region" description="Helical" evidence="12">
    <location>
        <begin position="411"/>
        <end position="428"/>
    </location>
</feature>
<dbReference type="GO" id="GO:0046872">
    <property type="term" value="F:metal ion binding"/>
    <property type="evidence" value="ECO:0007669"/>
    <property type="project" value="UniProtKB-KW"/>
</dbReference>
<protein>
    <submittedName>
        <fullName evidence="15">Zn-dependent protease with chaperone function</fullName>
    </submittedName>
</protein>
<feature type="transmembrane region" description="Helical" evidence="12">
    <location>
        <begin position="300"/>
        <end position="317"/>
    </location>
</feature>
<evidence type="ECO:0000256" key="12">
    <source>
        <dbReference type="SAM" id="Phobius"/>
    </source>
</evidence>
<dbReference type="OrthoDB" id="15218at2"/>
<keyword evidence="6" id="KW-0479">Metal-binding</keyword>
<accession>A0A1G8WNI8</accession>
<feature type="transmembrane region" description="Helical" evidence="12">
    <location>
        <begin position="434"/>
        <end position="455"/>
    </location>
</feature>
<gene>
    <name evidence="15" type="ORF">SAMN05216243_0911</name>
</gene>
<evidence type="ECO:0000256" key="2">
    <source>
        <dbReference type="ARBA" id="ARBA00004651"/>
    </source>
</evidence>
<evidence type="ECO:0000256" key="7">
    <source>
        <dbReference type="ARBA" id="ARBA00022801"/>
    </source>
</evidence>
<keyword evidence="3" id="KW-1003">Cell membrane</keyword>
<sequence>MLPNLPEILLYLFLGVAIQLIGSLMRRKSKKWGVTAEAATALLAVGFNFYHHGFLDGFIYIAFLSSGWMAWLTLTGGEAKYRELKQELKSVEVEQVVVTRKAARILLDIGFALLVFAGAVLFLLFGPETSPLKLIIAFGMLSAVTIMIKRLATYQGIRIYYSDANGCLYLLSRLNARKFPVKDLESMRIESTVDILKLHPFFTLFTANSDFTTSFQQVLRLQFPGEAVYLTIDETEQWRTRLAGHMTEGKQTEERVEVLPFYHRNNIKRMLGKLYFAMTVKGISAYTGIVLLLYLLHAPVWLMLVFAVSYWLFNLYISDHVLKIAMDARETHDTEVIAAARRVFARAGIPDVKVFETESAHYNGLATGMNIGRSMVTLTTATLKLPIEVIEGILAHEAVHVRKRDVMWGQMAKAVLLLVYLAIILLIIDQVTDIEAIMMPLFLLIWLLMILFPVYQSFYSQWMEVRADHLGASFLEGGAEQMADSLTVLATRQDEDMQKNIEYSEAANERKVKESSLDRSPWWLRLMEFQFMPHPPMYWRVQVLKTHQLQWGKAASKLWFIARWKESFLPKERAR</sequence>
<feature type="transmembrane region" description="Helical" evidence="12">
    <location>
        <begin position="57"/>
        <end position="76"/>
    </location>
</feature>
<dbReference type="AlphaFoldDB" id="A0A1G8WNI8"/>
<evidence type="ECO:0000256" key="8">
    <source>
        <dbReference type="ARBA" id="ARBA00022833"/>
    </source>
</evidence>
<keyword evidence="9 12" id="KW-1133">Transmembrane helix</keyword>